<reference evidence="1 2" key="1">
    <citation type="submission" date="2019-02" db="EMBL/GenBank/DDBJ databases">
        <title>Deep-cultivation of Planctomycetes and their phenomic and genomic characterization uncovers novel biology.</title>
        <authorList>
            <person name="Wiegand S."/>
            <person name="Jogler M."/>
            <person name="Boedeker C."/>
            <person name="Pinto D."/>
            <person name="Vollmers J."/>
            <person name="Rivas-Marin E."/>
            <person name="Kohn T."/>
            <person name="Peeters S.H."/>
            <person name="Heuer A."/>
            <person name="Rast P."/>
            <person name="Oberbeckmann S."/>
            <person name="Bunk B."/>
            <person name="Jeske O."/>
            <person name="Meyerdierks A."/>
            <person name="Storesund J.E."/>
            <person name="Kallscheuer N."/>
            <person name="Luecker S."/>
            <person name="Lage O.M."/>
            <person name="Pohl T."/>
            <person name="Merkel B.J."/>
            <person name="Hornburger P."/>
            <person name="Mueller R.-W."/>
            <person name="Bruemmer F."/>
            <person name="Labrenz M."/>
            <person name="Spormann A.M."/>
            <person name="Op Den Camp H."/>
            <person name="Overmann J."/>
            <person name="Amann R."/>
            <person name="Jetten M.S.M."/>
            <person name="Mascher T."/>
            <person name="Medema M.H."/>
            <person name="Devos D.P."/>
            <person name="Kaster A.-K."/>
            <person name="Ovreas L."/>
            <person name="Rohde M."/>
            <person name="Galperin M.Y."/>
            <person name="Jogler C."/>
        </authorList>
    </citation>
    <scope>NUCLEOTIDE SEQUENCE [LARGE SCALE GENOMIC DNA]</scope>
    <source>
        <strain evidence="1 2">Pla123a</strain>
    </source>
</reference>
<dbReference type="OrthoDB" id="835246at2"/>
<evidence type="ECO:0000313" key="1">
    <source>
        <dbReference type="EMBL" id="TWT77143.1"/>
    </source>
</evidence>
<name>A0A5C5YQK2_9BACT</name>
<protein>
    <submittedName>
        <fullName evidence="1">Uncharacterized protein</fullName>
    </submittedName>
</protein>
<dbReference type="Gene3D" id="3.40.50.1820">
    <property type="entry name" value="alpha/beta hydrolase"/>
    <property type="match status" value="1"/>
</dbReference>
<organism evidence="1 2">
    <name type="scientific">Posidoniimonas polymericola</name>
    <dbReference type="NCBI Taxonomy" id="2528002"/>
    <lineage>
        <taxon>Bacteria</taxon>
        <taxon>Pseudomonadati</taxon>
        <taxon>Planctomycetota</taxon>
        <taxon>Planctomycetia</taxon>
        <taxon>Pirellulales</taxon>
        <taxon>Lacipirellulaceae</taxon>
        <taxon>Posidoniimonas</taxon>
    </lineage>
</organism>
<dbReference type="PROSITE" id="PS51257">
    <property type="entry name" value="PROKAR_LIPOPROTEIN"/>
    <property type="match status" value="1"/>
</dbReference>
<comment type="caution">
    <text evidence="1">The sequence shown here is derived from an EMBL/GenBank/DDBJ whole genome shotgun (WGS) entry which is preliminary data.</text>
</comment>
<gene>
    <name evidence="1" type="ORF">Pla123a_25740</name>
</gene>
<dbReference type="SUPFAM" id="SSF53474">
    <property type="entry name" value="alpha/beta-Hydrolases"/>
    <property type="match status" value="1"/>
</dbReference>
<dbReference type="AlphaFoldDB" id="A0A5C5YQK2"/>
<accession>A0A5C5YQK2</accession>
<evidence type="ECO:0000313" key="2">
    <source>
        <dbReference type="Proteomes" id="UP000318478"/>
    </source>
</evidence>
<proteinExistence type="predicted"/>
<keyword evidence="2" id="KW-1185">Reference proteome</keyword>
<dbReference type="InterPro" id="IPR029058">
    <property type="entry name" value="AB_hydrolase_fold"/>
</dbReference>
<sequence length="373" mass="39970">MTTASEKGDSVRLLIAALLPLCVVGSACAQLPVATGRELALSEPQWKLFVPNDYTHRGDVDLLVHFHGDPQTVWNNAAYAKLNAVVVTVNYSGLSSAYSNPFSDATLFQRLLDDALGRLAGQADFGRGADWGRLAVSSFSAGYGAVRQILSTQAYFGEIDSLLAADSLYATTAADGTPLDSQMADYKAFATSAAGGDKTFVFTHSQVPTFTYESTAETGAELLQHLGLSARGSRASGLGTLQFYRHAQQDGFALWGATGSDGDAHLEHLRYIGEWLDDLGLDDHSRDAANKAGDYNADGVTDAADYTVWRDHLNQPTDLGDGDNNGLVDTADYLVWRSRYAGAPTGVANPVPAESSSRCVVVSWALLAFRRRR</sequence>
<dbReference type="Proteomes" id="UP000318478">
    <property type="component" value="Unassembled WGS sequence"/>
</dbReference>
<dbReference type="RefSeq" id="WP_146587474.1">
    <property type="nucleotide sequence ID" value="NZ_SJPO01000005.1"/>
</dbReference>
<dbReference type="EMBL" id="SJPO01000005">
    <property type="protein sequence ID" value="TWT77143.1"/>
    <property type="molecule type" value="Genomic_DNA"/>
</dbReference>